<organism evidence="1 2">
    <name type="scientific">Gigaspora margarita</name>
    <dbReference type="NCBI Taxonomy" id="4874"/>
    <lineage>
        <taxon>Eukaryota</taxon>
        <taxon>Fungi</taxon>
        <taxon>Fungi incertae sedis</taxon>
        <taxon>Mucoromycota</taxon>
        <taxon>Glomeromycotina</taxon>
        <taxon>Glomeromycetes</taxon>
        <taxon>Diversisporales</taxon>
        <taxon>Gigasporaceae</taxon>
        <taxon>Gigaspora</taxon>
    </lineage>
</organism>
<proteinExistence type="predicted"/>
<gene>
    <name evidence="1" type="ORF">GMARGA_LOCUS38931</name>
</gene>
<evidence type="ECO:0000313" key="1">
    <source>
        <dbReference type="EMBL" id="CAG8847948.1"/>
    </source>
</evidence>
<reference evidence="1 2" key="1">
    <citation type="submission" date="2021-06" db="EMBL/GenBank/DDBJ databases">
        <authorList>
            <person name="Kallberg Y."/>
            <person name="Tangrot J."/>
            <person name="Rosling A."/>
        </authorList>
    </citation>
    <scope>NUCLEOTIDE SEQUENCE [LARGE SCALE GENOMIC DNA]</scope>
    <source>
        <strain evidence="1 2">120-4 pot B 10/14</strain>
    </source>
</reference>
<accession>A0ABN7X5W9</accession>
<keyword evidence="2" id="KW-1185">Reference proteome</keyword>
<evidence type="ECO:0000313" key="2">
    <source>
        <dbReference type="Proteomes" id="UP000789901"/>
    </source>
</evidence>
<dbReference type="EMBL" id="CAJVQB010089988">
    <property type="protein sequence ID" value="CAG8847948.1"/>
    <property type="molecule type" value="Genomic_DNA"/>
</dbReference>
<sequence length="62" mass="7388">VDYHTLLGDIKSQYREENHSDVKYLSQEVALRYFYLVIKALIADLSDYLSYDSSYFEELNEN</sequence>
<feature type="non-terminal residue" evidence="1">
    <location>
        <position position="1"/>
    </location>
</feature>
<comment type="caution">
    <text evidence="1">The sequence shown here is derived from an EMBL/GenBank/DDBJ whole genome shotgun (WGS) entry which is preliminary data.</text>
</comment>
<dbReference type="Proteomes" id="UP000789901">
    <property type="component" value="Unassembled WGS sequence"/>
</dbReference>
<name>A0ABN7X5W9_GIGMA</name>
<protein>
    <submittedName>
        <fullName evidence="1">24717_t:CDS:1</fullName>
    </submittedName>
</protein>